<dbReference type="EMBL" id="FPHM01000119">
    <property type="protein sequence ID" value="SFV68081.1"/>
    <property type="molecule type" value="Genomic_DNA"/>
</dbReference>
<keyword evidence="3 5" id="KW-1133">Transmembrane helix</keyword>
<keyword evidence="2 5" id="KW-0812">Transmembrane</keyword>
<dbReference type="AlphaFoldDB" id="A0A1W1CQX5"/>
<dbReference type="SUPFAM" id="SSF81338">
    <property type="entry name" value="Aquaporin-like"/>
    <property type="match status" value="1"/>
</dbReference>
<comment type="subcellular location">
    <subcellularLocation>
        <location evidence="1">Membrane</location>
        <topology evidence="1">Multi-pass membrane protein</topology>
    </subcellularLocation>
</comment>
<dbReference type="Gene3D" id="1.20.1080.10">
    <property type="entry name" value="Glycerol uptake facilitator protein"/>
    <property type="match status" value="1"/>
</dbReference>
<evidence type="ECO:0000256" key="2">
    <source>
        <dbReference type="ARBA" id="ARBA00022692"/>
    </source>
</evidence>
<evidence type="ECO:0000256" key="3">
    <source>
        <dbReference type="ARBA" id="ARBA00022989"/>
    </source>
</evidence>
<evidence type="ECO:0000256" key="4">
    <source>
        <dbReference type="ARBA" id="ARBA00023136"/>
    </source>
</evidence>
<name>A0A1W1CQX5_9ZZZZ</name>
<proteinExistence type="predicted"/>
<evidence type="ECO:0000256" key="1">
    <source>
        <dbReference type="ARBA" id="ARBA00004141"/>
    </source>
</evidence>
<feature type="transmembrane region" description="Helical" evidence="5">
    <location>
        <begin position="12"/>
        <end position="32"/>
    </location>
</feature>
<dbReference type="GO" id="GO:0016020">
    <property type="term" value="C:membrane"/>
    <property type="evidence" value="ECO:0007669"/>
    <property type="project" value="UniProtKB-SubCell"/>
</dbReference>
<feature type="transmembrane region" description="Helical" evidence="5">
    <location>
        <begin position="38"/>
        <end position="56"/>
    </location>
</feature>
<protein>
    <submittedName>
        <fullName evidence="6">Aquaporin Z</fullName>
    </submittedName>
</protein>
<evidence type="ECO:0000313" key="6">
    <source>
        <dbReference type="EMBL" id="SFV68081.1"/>
    </source>
</evidence>
<evidence type="ECO:0000256" key="5">
    <source>
        <dbReference type="SAM" id="Phobius"/>
    </source>
</evidence>
<reference evidence="6" key="1">
    <citation type="submission" date="2016-10" db="EMBL/GenBank/DDBJ databases">
        <authorList>
            <person name="de Groot N.N."/>
        </authorList>
    </citation>
    <scope>NUCLEOTIDE SEQUENCE</scope>
</reference>
<accession>A0A1W1CQX5</accession>
<sequence length="80" mass="8963">MKAYWAEFVGTYMLVFAGCGAIVVEALTGAMGSWYQSFLFEMILPFILMLLIYSSAVHGKAIKSFAVLAGLFYRKIIEEH</sequence>
<organism evidence="6">
    <name type="scientific">hydrothermal vent metagenome</name>
    <dbReference type="NCBI Taxonomy" id="652676"/>
    <lineage>
        <taxon>unclassified sequences</taxon>
        <taxon>metagenomes</taxon>
        <taxon>ecological metagenomes</taxon>
    </lineage>
</organism>
<keyword evidence="4 5" id="KW-0472">Membrane</keyword>
<dbReference type="PROSITE" id="PS51257">
    <property type="entry name" value="PROKAR_LIPOPROTEIN"/>
    <property type="match status" value="1"/>
</dbReference>
<gene>
    <name evidence="6" type="ORF">MNB_SV-13-461</name>
</gene>
<dbReference type="InterPro" id="IPR023271">
    <property type="entry name" value="Aquaporin-like"/>
</dbReference>